<keyword evidence="18" id="KW-1185">Reference proteome</keyword>
<dbReference type="PANTHER" id="PTHR11552">
    <property type="entry name" value="GLUCOSE-METHANOL-CHOLINE GMC OXIDOREDUCTASE"/>
    <property type="match status" value="1"/>
</dbReference>
<dbReference type="InterPro" id="IPR012132">
    <property type="entry name" value="GMC_OxRdtase"/>
</dbReference>
<evidence type="ECO:0000256" key="9">
    <source>
        <dbReference type="ARBA" id="ARBA00034010"/>
    </source>
</evidence>
<keyword evidence="14" id="KW-0732">Signal</keyword>
<evidence type="ECO:0000256" key="14">
    <source>
        <dbReference type="SAM" id="SignalP"/>
    </source>
</evidence>
<comment type="catalytic activity">
    <reaction evidence="12">
        <text>a pyranoside + acceptor = a pyranosid-3,4-diulose + reduced acceptor.</text>
        <dbReference type="EC" id="1.1.99.29"/>
    </reaction>
</comment>
<feature type="signal peptide" evidence="14">
    <location>
        <begin position="1"/>
        <end position="19"/>
    </location>
</feature>
<comment type="catalytic activity">
    <reaction evidence="10">
        <text>pyranose + acceptor = pyranos-3-ulose + reduced acceptor.</text>
        <dbReference type="EC" id="1.1.99.29"/>
    </reaction>
</comment>
<protein>
    <recommendedName>
        <fullName evidence="5">pyranose dehydrogenase (acceptor)</fullName>
        <ecNumber evidence="5">1.1.99.29</ecNumber>
    </recommendedName>
</protein>
<dbReference type="EC" id="1.1.99.29" evidence="5"/>
<dbReference type="InterPro" id="IPR036188">
    <property type="entry name" value="FAD/NAD-bd_sf"/>
</dbReference>
<dbReference type="GO" id="GO:0033718">
    <property type="term" value="F:pyranose dehydrogenase (acceptor) activity"/>
    <property type="evidence" value="ECO:0007669"/>
    <property type="project" value="UniProtKB-EC"/>
</dbReference>
<evidence type="ECO:0000256" key="11">
    <source>
        <dbReference type="ARBA" id="ARBA00034050"/>
    </source>
</evidence>
<dbReference type="Gene3D" id="3.30.560.10">
    <property type="entry name" value="Glucose Oxidase, domain 3"/>
    <property type="match status" value="1"/>
</dbReference>
<evidence type="ECO:0000256" key="4">
    <source>
        <dbReference type="ARBA" id="ARBA00011245"/>
    </source>
</evidence>
<evidence type="ECO:0000256" key="7">
    <source>
        <dbReference type="ARBA" id="ARBA00024699"/>
    </source>
</evidence>
<keyword evidence="13" id="KW-0274">FAD</keyword>
<name>A0A0D2MXM5_HYPSF</name>
<feature type="domain" description="Glucose-methanol-choline oxidoreductase C-terminal" evidence="16">
    <location>
        <begin position="511"/>
        <end position="644"/>
    </location>
</feature>
<reference evidence="18" key="1">
    <citation type="submission" date="2014-04" db="EMBL/GenBank/DDBJ databases">
        <title>Evolutionary Origins and Diversification of the Mycorrhizal Mutualists.</title>
        <authorList>
            <consortium name="DOE Joint Genome Institute"/>
            <consortium name="Mycorrhizal Genomics Consortium"/>
            <person name="Kohler A."/>
            <person name="Kuo A."/>
            <person name="Nagy L.G."/>
            <person name="Floudas D."/>
            <person name="Copeland A."/>
            <person name="Barry K.W."/>
            <person name="Cichocki N."/>
            <person name="Veneault-Fourrey C."/>
            <person name="LaButti K."/>
            <person name="Lindquist E.A."/>
            <person name="Lipzen A."/>
            <person name="Lundell T."/>
            <person name="Morin E."/>
            <person name="Murat C."/>
            <person name="Riley R."/>
            <person name="Ohm R."/>
            <person name="Sun H."/>
            <person name="Tunlid A."/>
            <person name="Henrissat B."/>
            <person name="Grigoriev I.V."/>
            <person name="Hibbett D.S."/>
            <person name="Martin F."/>
        </authorList>
    </citation>
    <scope>NUCLEOTIDE SEQUENCE [LARGE SCALE GENOMIC DNA]</scope>
    <source>
        <strain evidence="18">FD-334 SS-4</strain>
    </source>
</reference>
<evidence type="ECO:0000256" key="13">
    <source>
        <dbReference type="PIRSR" id="PIRSR000137-2"/>
    </source>
</evidence>
<keyword evidence="6" id="KW-0964">Secreted</keyword>
<gene>
    <name evidence="17" type="ORF">HYPSUDRAFT_211477</name>
</gene>
<dbReference type="STRING" id="945553.A0A0D2MXM5"/>
<comment type="subcellular location">
    <subcellularLocation>
        <location evidence="2">Secreted</location>
    </subcellularLocation>
</comment>
<dbReference type="EMBL" id="KN817520">
    <property type="protein sequence ID" value="KJA28828.1"/>
    <property type="molecule type" value="Genomic_DNA"/>
</dbReference>
<evidence type="ECO:0000256" key="5">
    <source>
        <dbReference type="ARBA" id="ARBA00013177"/>
    </source>
</evidence>
<evidence type="ECO:0000313" key="17">
    <source>
        <dbReference type="EMBL" id="KJA28828.1"/>
    </source>
</evidence>
<evidence type="ECO:0000256" key="1">
    <source>
        <dbReference type="ARBA" id="ARBA00001974"/>
    </source>
</evidence>
<comment type="cofactor">
    <cofactor evidence="1 13">
        <name>FAD</name>
        <dbReference type="ChEBI" id="CHEBI:57692"/>
    </cofactor>
</comment>
<evidence type="ECO:0000256" key="3">
    <source>
        <dbReference type="ARBA" id="ARBA00010790"/>
    </source>
</evidence>
<evidence type="ECO:0000259" key="15">
    <source>
        <dbReference type="Pfam" id="PF00732"/>
    </source>
</evidence>
<proteinExistence type="inferred from homology"/>
<dbReference type="PIRSF" id="PIRSF000137">
    <property type="entry name" value="Alcohol_oxidase"/>
    <property type="match status" value="1"/>
</dbReference>
<accession>A0A0D2MXM5</accession>
<feature type="binding site" evidence="13">
    <location>
        <begin position="149"/>
        <end position="152"/>
    </location>
    <ligand>
        <name>FAD</name>
        <dbReference type="ChEBI" id="CHEBI:57692"/>
    </ligand>
</feature>
<dbReference type="InterPro" id="IPR007867">
    <property type="entry name" value="GMC_OxRtase_C"/>
</dbReference>
<evidence type="ECO:0000256" key="12">
    <source>
        <dbReference type="ARBA" id="ARBA00034059"/>
    </source>
</evidence>
<dbReference type="Pfam" id="PF05199">
    <property type="entry name" value="GMC_oxred_C"/>
    <property type="match status" value="1"/>
</dbReference>
<dbReference type="GO" id="GO:0050660">
    <property type="term" value="F:flavin adenine dinucleotide binding"/>
    <property type="evidence" value="ECO:0007669"/>
    <property type="project" value="InterPro"/>
</dbReference>
<dbReference type="GO" id="GO:0005576">
    <property type="term" value="C:extracellular region"/>
    <property type="evidence" value="ECO:0007669"/>
    <property type="project" value="UniProtKB-SubCell"/>
</dbReference>
<evidence type="ECO:0000256" key="2">
    <source>
        <dbReference type="ARBA" id="ARBA00004613"/>
    </source>
</evidence>
<dbReference type="AlphaFoldDB" id="A0A0D2MXM5"/>
<organism evidence="17 18">
    <name type="scientific">Hypholoma sublateritium (strain FD-334 SS-4)</name>
    <dbReference type="NCBI Taxonomy" id="945553"/>
    <lineage>
        <taxon>Eukaryota</taxon>
        <taxon>Fungi</taxon>
        <taxon>Dikarya</taxon>
        <taxon>Basidiomycota</taxon>
        <taxon>Agaricomycotina</taxon>
        <taxon>Agaricomycetes</taxon>
        <taxon>Agaricomycetidae</taxon>
        <taxon>Agaricales</taxon>
        <taxon>Agaricineae</taxon>
        <taxon>Strophariaceae</taxon>
        <taxon>Hypholoma</taxon>
    </lineage>
</organism>
<comment type="subunit">
    <text evidence="4">Monomer.</text>
</comment>
<dbReference type="SUPFAM" id="SSF54373">
    <property type="entry name" value="FAD-linked reductases, C-terminal domain"/>
    <property type="match status" value="1"/>
</dbReference>
<dbReference type="OMA" id="PNFFANA"/>
<dbReference type="PANTHER" id="PTHR11552:SF213">
    <property type="entry name" value="DEHYDROGENASE, PUTATIVE-RELATED"/>
    <property type="match status" value="1"/>
</dbReference>
<comment type="catalytic activity">
    <reaction evidence="9">
        <text>pyranose + acceptor = pyranos-2,3-diulose + reduced acceptor.</text>
        <dbReference type="EC" id="1.1.99.29"/>
    </reaction>
</comment>
<comment type="similarity">
    <text evidence="3">Belongs to the GMC oxidoreductase family.</text>
</comment>
<evidence type="ECO:0000259" key="16">
    <source>
        <dbReference type="Pfam" id="PF05199"/>
    </source>
</evidence>
<dbReference type="Pfam" id="PF00732">
    <property type="entry name" value="GMC_oxred_N"/>
    <property type="match status" value="1"/>
</dbReference>
<keyword evidence="13" id="KW-0285">Flavoprotein</keyword>
<dbReference type="Gene3D" id="3.50.50.60">
    <property type="entry name" value="FAD/NAD(P)-binding domain"/>
    <property type="match status" value="1"/>
</dbReference>
<sequence length="656" mass="70449">MRINLRTLFSAVLLSGIGAATIPSDYTQTPSNTYDYVVVGSGPGGGPLAARLAQAGYSVLLIDAGEDHGTDPIIEIPLFQAAASEYSPITWQFFVSHYSNNTMAMRDSKFTWRKPDGTLFVGPNPPAGSEPLGIFYPRASTFGGCAEHNAVVATYPDESDWNDISTITGDKSWSAENMRQYWVKLENNQYLPPHEPGHGYNGWLDTTLTDLNLVVQDPTVLSLIQGAGSASGRKILQNQLNVNGLSKALIEDMNEDSPSRDTRTGLNRVPLSVSAGSRARSSHRLMVLNTAGAVDRNENKKYKLHLQFDTLVTRVIFDKSGSQPRAIGVQYLTGKHLYRADPNSGNSTVTGAGSFFAKKEVILAGGVFNTPQLLKLSGIGPKSELASHNISLVLDSPAVGTNMQDRYEVSVTGSTTTNLALFKNCTFLSTPDDPCYARWENNATDRGIYGTNGVAFGVVQKTSVSASTAADIFIAGVPTNFHGYFPGYSVAAGADIRHWSWLVLKAHNRNNAGTVTLKSADPRDVPSIAFNSFATGGDKDLQAAYEGVVLARKMFQSMDPSGPTFTEEVPGPTVQGKAALKQWIRDEAWGHHASCTVPIGASHDSKAVLDSKFRVKGVAGLRVVDASIFPKIPGFYIAGAVYMISEKAAATIISGH</sequence>
<feature type="domain" description="Glucose-methanol-choline oxidoreductase N-terminal" evidence="15">
    <location>
        <begin position="135"/>
        <end position="407"/>
    </location>
</feature>
<evidence type="ECO:0000256" key="10">
    <source>
        <dbReference type="ARBA" id="ARBA00034029"/>
    </source>
</evidence>
<comment type="catalytic activity">
    <reaction evidence="8">
        <text>pyranose + acceptor = pyranos-2-ulose + reduced acceptor.</text>
        <dbReference type="EC" id="1.1.99.29"/>
    </reaction>
</comment>
<evidence type="ECO:0000256" key="8">
    <source>
        <dbReference type="ARBA" id="ARBA00033986"/>
    </source>
</evidence>
<dbReference type="Proteomes" id="UP000054270">
    <property type="component" value="Unassembled WGS sequence"/>
</dbReference>
<dbReference type="SUPFAM" id="SSF51905">
    <property type="entry name" value="FAD/NAD(P)-binding domain"/>
    <property type="match status" value="1"/>
</dbReference>
<evidence type="ECO:0000313" key="18">
    <source>
        <dbReference type="Proteomes" id="UP000054270"/>
    </source>
</evidence>
<comment type="catalytic activity">
    <reaction evidence="11">
        <text>a pyranoside + acceptor = a pyranosid-3-ulose + reduced acceptor.</text>
        <dbReference type="EC" id="1.1.99.29"/>
    </reaction>
</comment>
<feature type="chain" id="PRO_5002247632" description="pyranose dehydrogenase (acceptor)" evidence="14">
    <location>
        <begin position="20"/>
        <end position="656"/>
    </location>
</feature>
<comment type="function">
    <text evidence="7">Catalyzes the single-oxidation or sequential double oxidation reaction of carbohydrates primarily at carbon-2 and/or carbon-3 with the concomitant reduction of the flavin. The enzyme exhibits a broad sugar substrate specificity, oxidizing different aldopyranoses to the corresponding C-1, C-2, C-3 or C-1,2, C-2,3 and C-3,4 (di)dehydro sugars with substrate-specific regioselectivity. Accepts only a narrow range of electron acceptors such as substituted benzoquinones and complexed metal ions and reacts extremely slowly with O(2) as acceptor. May play a role in the natural recycling of plant matter by oxidizing all major monosaccharides in lignocellulose and by reducing quinone compounds or reactive radical species generated during lignin depolymerization.</text>
</comment>
<dbReference type="InterPro" id="IPR000172">
    <property type="entry name" value="GMC_OxRdtase_N"/>
</dbReference>
<dbReference type="OrthoDB" id="269227at2759"/>
<feature type="binding site" evidence="13">
    <location>
        <position position="312"/>
    </location>
    <ligand>
        <name>FAD</name>
        <dbReference type="ChEBI" id="CHEBI:57692"/>
    </ligand>
</feature>
<evidence type="ECO:0000256" key="6">
    <source>
        <dbReference type="ARBA" id="ARBA00022525"/>
    </source>
</evidence>